<comment type="caution">
    <text evidence="2">The sequence shown here is derived from an EMBL/GenBank/DDBJ whole genome shotgun (WGS) entry which is preliminary data.</text>
</comment>
<accession>A0ABV6IGB9</accession>
<dbReference type="Pfam" id="PF12156">
    <property type="entry name" value="ATPase-cat_bd"/>
    <property type="match status" value="1"/>
</dbReference>
<evidence type="ECO:0000313" key="2">
    <source>
        <dbReference type="EMBL" id="MFC0350890.1"/>
    </source>
</evidence>
<evidence type="ECO:0000259" key="1">
    <source>
        <dbReference type="Pfam" id="PF12156"/>
    </source>
</evidence>
<sequence>MHLALSQFCDVQFSRFSRFLKREKCLCFHCGESMRKDRALMATFQQQQHPVCCHGCLAVLHAIEKNHLVQDYLRSKVDSQQGKDGA</sequence>
<dbReference type="Proteomes" id="UP001589844">
    <property type="component" value="Unassembled WGS sequence"/>
</dbReference>
<name>A0ABV6IGB9_9BURK</name>
<feature type="domain" description="Putative metal-binding" evidence="1">
    <location>
        <begin position="27"/>
        <end position="77"/>
    </location>
</feature>
<dbReference type="RefSeq" id="WP_390213432.1">
    <property type="nucleotide sequence ID" value="NZ_JBHLXJ010000015.1"/>
</dbReference>
<proteinExistence type="predicted"/>
<organism evidence="2 3">
    <name type="scientific">Undibacterium danionis</name>
    <dbReference type="NCBI Taxonomy" id="1812100"/>
    <lineage>
        <taxon>Bacteria</taxon>
        <taxon>Pseudomonadati</taxon>
        <taxon>Pseudomonadota</taxon>
        <taxon>Betaproteobacteria</taxon>
        <taxon>Burkholderiales</taxon>
        <taxon>Oxalobacteraceae</taxon>
        <taxon>Undibacterium</taxon>
    </lineage>
</organism>
<protein>
    <submittedName>
        <fullName evidence="2">Heavy metal translocating P-type ATPase metal-binding domain-containing protein</fullName>
    </submittedName>
</protein>
<gene>
    <name evidence="2" type="ORF">ACFFJH_13825</name>
</gene>
<keyword evidence="3" id="KW-1185">Reference proteome</keyword>
<reference evidence="2 3" key="1">
    <citation type="submission" date="2024-09" db="EMBL/GenBank/DDBJ databases">
        <authorList>
            <person name="Sun Q."/>
            <person name="Mori K."/>
        </authorList>
    </citation>
    <scope>NUCLEOTIDE SEQUENCE [LARGE SCALE GENOMIC DNA]</scope>
    <source>
        <strain evidence="2 3">CCM 8677</strain>
    </source>
</reference>
<evidence type="ECO:0000313" key="3">
    <source>
        <dbReference type="Proteomes" id="UP001589844"/>
    </source>
</evidence>
<dbReference type="InterPro" id="IPR021993">
    <property type="entry name" value="ATPase-cat-bd"/>
</dbReference>
<dbReference type="EMBL" id="JBHLXJ010000015">
    <property type="protein sequence ID" value="MFC0350890.1"/>
    <property type="molecule type" value="Genomic_DNA"/>
</dbReference>